<organism evidence="1">
    <name type="scientific">Siphoviridae sp. ct8Hx23</name>
    <dbReference type="NCBI Taxonomy" id="2825360"/>
    <lineage>
        <taxon>Viruses</taxon>
        <taxon>Duplodnaviria</taxon>
        <taxon>Heunggongvirae</taxon>
        <taxon>Uroviricota</taxon>
        <taxon>Caudoviricetes</taxon>
    </lineage>
</organism>
<dbReference type="EMBL" id="BK015355">
    <property type="protein sequence ID" value="DAE02887.1"/>
    <property type="molecule type" value="Genomic_DNA"/>
</dbReference>
<proteinExistence type="predicted"/>
<accession>A0A8S5P6W0</accession>
<evidence type="ECO:0000313" key="1">
    <source>
        <dbReference type="EMBL" id="DAE02887.1"/>
    </source>
</evidence>
<reference evidence="1" key="1">
    <citation type="journal article" date="2021" name="Proc. Natl. Acad. Sci. U.S.A.">
        <title>A Catalog of Tens of Thousands of Viruses from Human Metagenomes Reveals Hidden Associations with Chronic Diseases.</title>
        <authorList>
            <person name="Tisza M.J."/>
            <person name="Buck C.B."/>
        </authorList>
    </citation>
    <scope>NUCLEOTIDE SEQUENCE</scope>
    <source>
        <strain evidence="1">Ct8Hx23</strain>
    </source>
</reference>
<name>A0A8S5P6W0_9CAUD</name>
<sequence length="491" mass="54204">MKAQKQLLEFGPWEPDNVLLRGVQAPEARNVVPAKRGYRSFPGFSRFSYPPLPGGRCLSAYTVKDVNGDLLTLAASSDGGIYALQGGSWVSKLNEETVSQNREFVQWGQAMYLLHGTTLRKSDISGTFSKFSEVSGAPAARCMGVVKEFLVLGDLSDNRRRIRWSAMDDPDAWPEPGTDEAAAKQSDFQHFPEGGHVMAIQGAVGSVDGIVFLERSVQRMAYVGAPYIFNFKQIDAVHGLLAPKSPVNFGGGCIYLTSDGWYYTDGNATKPVGIERVDNWFFAEAELTRTDDIVGWHDPGRRICLWAFPSKLAGDRVLDRLLVYSYALDRWSYCKTSVQTIFGDFARGETLDALDKYGPLDSLSFKSLDIPDFMTGSALLAAFDEDGYMGTFSGRPLEAILETQEIGGERMMVHGLRPLVDRGDARACPIYRVRQSQQPKYGPLREQSRDGVCYQHLSTNYLAARIVIPGGGETWRDAHGVEALVEPEGGM</sequence>
<protein>
    <submittedName>
        <fullName evidence="1">Stabilization protein</fullName>
    </submittedName>
</protein>